<accession>A0AAE3SKL0</accession>
<keyword evidence="2" id="KW-0238">DNA-binding</keyword>
<evidence type="ECO:0000313" key="6">
    <source>
        <dbReference type="Proteomes" id="UP001207408"/>
    </source>
</evidence>
<dbReference type="CDD" id="cd06267">
    <property type="entry name" value="PBP1_LacI_sugar_binding-like"/>
    <property type="match status" value="1"/>
</dbReference>
<dbReference type="GO" id="GO:0000976">
    <property type="term" value="F:transcription cis-regulatory region binding"/>
    <property type="evidence" value="ECO:0007669"/>
    <property type="project" value="TreeGrafter"/>
</dbReference>
<dbReference type="InterPro" id="IPR010982">
    <property type="entry name" value="Lambda_DNA-bd_dom_sf"/>
</dbReference>
<dbReference type="Gene3D" id="1.10.260.40">
    <property type="entry name" value="lambda repressor-like DNA-binding domains"/>
    <property type="match status" value="1"/>
</dbReference>
<feature type="domain" description="HTH lacI-type" evidence="4">
    <location>
        <begin position="4"/>
        <end position="58"/>
    </location>
</feature>
<dbReference type="RefSeq" id="WP_301199015.1">
    <property type="nucleotide sequence ID" value="NZ_JAPDPI010000014.1"/>
</dbReference>
<dbReference type="AlphaFoldDB" id="A0AAE3SKL0"/>
<dbReference type="EMBL" id="JAPDPI010000014">
    <property type="protein sequence ID" value="MCW3805645.1"/>
    <property type="molecule type" value="Genomic_DNA"/>
</dbReference>
<dbReference type="InterPro" id="IPR046335">
    <property type="entry name" value="LacI/GalR-like_sensor"/>
</dbReference>
<comment type="caution">
    <text evidence="5">The sequence shown here is derived from an EMBL/GenBank/DDBJ whole genome shotgun (WGS) entry which is preliminary data.</text>
</comment>
<reference evidence="5" key="1">
    <citation type="submission" date="2022-10" db="EMBL/GenBank/DDBJ databases">
        <authorList>
            <person name="Yu W.X."/>
        </authorList>
    </citation>
    <scope>NUCLEOTIDE SEQUENCE</scope>
    <source>
        <strain evidence="5">D04</strain>
    </source>
</reference>
<dbReference type="InterPro" id="IPR028082">
    <property type="entry name" value="Peripla_BP_I"/>
</dbReference>
<evidence type="ECO:0000256" key="2">
    <source>
        <dbReference type="ARBA" id="ARBA00023125"/>
    </source>
</evidence>
<evidence type="ECO:0000259" key="4">
    <source>
        <dbReference type="PROSITE" id="PS50932"/>
    </source>
</evidence>
<dbReference type="Pfam" id="PF13377">
    <property type="entry name" value="Peripla_BP_3"/>
    <property type="match status" value="1"/>
</dbReference>
<sequence length="334" mass="36917">MKKVTINDIAKKLGVTPSTISRALADNKRVSLKTREMVKKVAKEMGYQPNLMAASLRKGRSDLVGMIVPRINRHFFSNVISGVEEILNPAGYSLLIMQSHEKLRSEVKAVNSLMQNRVAGIITSISSETDDFGHFQYVVDSKVPLVQFDRVSKELTGAKVVNDNYTGAYLATKKLLESGYRRVAHFGGSRLLKAYCERRRGYEDAVKDYFGKVDEGLIMEDVITREAGYLKVKEVAKEGIDAVFCAGDYSAFGVYEGLKELGISISKEFGVAGFGNEPFAEMIYPTLSSVEQQGSEMGRMVARQMIDAINGSGHNIEIVVPVKYIDRDSSGKVL</sequence>
<keyword evidence="3" id="KW-0804">Transcription</keyword>
<dbReference type="SMART" id="SM00354">
    <property type="entry name" value="HTH_LACI"/>
    <property type="match status" value="1"/>
</dbReference>
<dbReference type="Proteomes" id="UP001207408">
    <property type="component" value="Unassembled WGS sequence"/>
</dbReference>
<dbReference type="SUPFAM" id="SSF53822">
    <property type="entry name" value="Periplasmic binding protein-like I"/>
    <property type="match status" value="1"/>
</dbReference>
<dbReference type="CDD" id="cd01392">
    <property type="entry name" value="HTH_LacI"/>
    <property type="match status" value="1"/>
</dbReference>
<name>A0AAE3SKL0_9BACT</name>
<keyword evidence="1" id="KW-0805">Transcription regulation</keyword>
<evidence type="ECO:0000256" key="3">
    <source>
        <dbReference type="ARBA" id="ARBA00023163"/>
    </source>
</evidence>
<dbReference type="InterPro" id="IPR000843">
    <property type="entry name" value="HTH_LacI"/>
</dbReference>
<evidence type="ECO:0000256" key="1">
    <source>
        <dbReference type="ARBA" id="ARBA00023015"/>
    </source>
</evidence>
<dbReference type="SUPFAM" id="SSF47413">
    <property type="entry name" value="lambda repressor-like DNA-binding domains"/>
    <property type="match status" value="1"/>
</dbReference>
<dbReference type="PROSITE" id="PS50932">
    <property type="entry name" value="HTH_LACI_2"/>
    <property type="match status" value="1"/>
</dbReference>
<dbReference type="GO" id="GO:0003700">
    <property type="term" value="F:DNA-binding transcription factor activity"/>
    <property type="evidence" value="ECO:0007669"/>
    <property type="project" value="TreeGrafter"/>
</dbReference>
<evidence type="ECO:0000313" key="5">
    <source>
        <dbReference type="EMBL" id="MCW3805645.1"/>
    </source>
</evidence>
<dbReference type="Pfam" id="PF00356">
    <property type="entry name" value="LacI"/>
    <property type="match status" value="1"/>
</dbReference>
<dbReference type="PANTHER" id="PTHR30146:SF109">
    <property type="entry name" value="HTH-TYPE TRANSCRIPTIONAL REGULATOR GALS"/>
    <property type="match status" value="1"/>
</dbReference>
<protein>
    <submittedName>
        <fullName evidence="5">LacI family transcriptional regulator</fullName>
    </submittedName>
</protein>
<dbReference type="PANTHER" id="PTHR30146">
    <property type="entry name" value="LACI-RELATED TRANSCRIPTIONAL REPRESSOR"/>
    <property type="match status" value="1"/>
</dbReference>
<gene>
    <name evidence="5" type="ORF">OM074_08385</name>
</gene>
<proteinExistence type="predicted"/>
<dbReference type="Gene3D" id="3.40.50.2300">
    <property type="match status" value="2"/>
</dbReference>
<organism evidence="5 6">
    <name type="scientific">Plebeiibacterium marinum</name>
    <dbReference type="NCBI Taxonomy" id="2992111"/>
    <lineage>
        <taxon>Bacteria</taxon>
        <taxon>Pseudomonadati</taxon>
        <taxon>Bacteroidota</taxon>
        <taxon>Bacteroidia</taxon>
        <taxon>Marinilabiliales</taxon>
        <taxon>Marinilabiliaceae</taxon>
        <taxon>Plebeiibacterium</taxon>
    </lineage>
</organism>
<keyword evidence="6" id="KW-1185">Reference proteome</keyword>